<evidence type="ECO:0000313" key="10">
    <source>
        <dbReference type="EMBL" id="PRP84138.1"/>
    </source>
</evidence>
<evidence type="ECO:0000256" key="1">
    <source>
        <dbReference type="ARBA" id="ARBA00004211"/>
    </source>
</evidence>
<dbReference type="InterPro" id="IPR010989">
    <property type="entry name" value="SNARE"/>
</dbReference>
<dbReference type="GO" id="GO:0005484">
    <property type="term" value="F:SNAP receptor activity"/>
    <property type="evidence" value="ECO:0007669"/>
    <property type="project" value="InterPro"/>
</dbReference>
<dbReference type="PROSITE" id="PS50192">
    <property type="entry name" value="T_SNARE"/>
    <property type="match status" value="1"/>
</dbReference>
<feature type="region of interest" description="Disordered" evidence="6">
    <location>
        <begin position="1"/>
        <end position="49"/>
    </location>
</feature>
<keyword evidence="11" id="KW-1185">Reference proteome</keyword>
<comment type="similarity">
    <text evidence="2">Belongs to the syntaxin family.</text>
</comment>
<dbReference type="EMBL" id="MDYQ01000069">
    <property type="protein sequence ID" value="PRP84138.1"/>
    <property type="molecule type" value="Genomic_DNA"/>
</dbReference>
<name>A0A2P6N230_9EUKA</name>
<feature type="transmembrane region" description="Helical" evidence="7">
    <location>
        <begin position="279"/>
        <end position="298"/>
    </location>
</feature>
<dbReference type="Gene3D" id="1.20.58.70">
    <property type="match status" value="1"/>
</dbReference>
<keyword evidence="5 7" id="KW-0472">Membrane</keyword>
<dbReference type="GO" id="GO:0048278">
    <property type="term" value="P:vesicle docking"/>
    <property type="evidence" value="ECO:0007669"/>
    <property type="project" value="TreeGrafter"/>
</dbReference>
<dbReference type="Gene3D" id="1.20.5.110">
    <property type="match status" value="1"/>
</dbReference>
<feature type="compositionally biased region" description="Basic residues" evidence="6">
    <location>
        <begin position="24"/>
        <end position="34"/>
    </location>
</feature>
<dbReference type="EMBL" id="MDYQ01000247">
    <property type="protein sequence ID" value="PRP78003.1"/>
    <property type="molecule type" value="Genomic_DNA"/>
</dbReference>
<dbReference type="SUPFAM" id="SSF47661">
    <property type="entry name" value="t-snare proteins"/>
    <property type="match status" value="1"/>
</dbReference>
<evidence type="ECO:0000259" key="8">
    <source>
        <dbReference type="PROSITE" id="PS50192"/>
    </source>
</evidence>
<dbReference type="PROSITE" id="PS00914">
    <property type="entry name" value="SYNTAXIN"/>
    <property type="match status" value="1"/>
</dbReference>
<dbReference type="GO" id="GO:0006886">
    <property type="term" value="P:intracellular protein transport"/>
    <property type="evidence" value="ECO:0007669"/>
    <property type="project" value="InterPro"/>
</dbReference>
<gene>
    <name evidence="10" type="ORF">PROFUN_04129</name>
    <name evidence="9" type="ORF">PROFUN_14091</name>
</gene>
<protein>
    <submittedName>
        <fullName evidence="9">t-SNARE family protein</fullName>
    </submittedName>
</protein>
<dbReference type="SMART" id="SM00397">
    <property type="entry name" value="t_SNARE"/>
    <property type="match status" value="1"/>
</dbReference>
<keyword evidence="4 7" id="KW-1133">Transmembrane helix</keyword>
<dbReference type="GO" id="GO:0006906">
    <property type="term" value="P:vesicle fusion"/>
    <property type="evidence" value="ECO:0007669"/>
    <property type="project" value="TreeGrafter"/>
</dbReference>
<dbReference type="AlphaFoldDB" id="A0A2P6N230"/>
<comment type="caution">
    <text evidence="9">The sequence shown here is derived from an EMBL/GenBank/DDBJ whole genome shotgun (WGS) entry which is preliminary data.</text>
</comment>
<dbReference type="STRING" id="1890364.A0A2P6N230"/>
<dbReference type="CDD" id="cd15848">
    <property type="entry name" value="SNARE_syntaxin1-like"/>
    <property type="match status" value="1"/>
</dbReference>
<dbReference type="Proteomes" id="UP000241769">
    <property type="component" value="Unassembled WGS sequence"/>
</dbReference>
<dbReference type="InterPro" id="IPR006011">
    <property type="entry name" value="Syntaxin_N"/>
</dbReference>
<evidence type="ECO:0000256" key="6">
    <source>
        <dbReference type="SAM" id="MobiDB-lite"/>
    </source>
</evidence>
<dbReference type="OrthoDB" id="10255013at2759"/>
<dbReference type="InterPro" id="IPR000727">
    <property type="entry name" value="T_SNARE_dom"/>
</dbReference>
<evidence type="ECO:0000256" key="4">
    <source>
        <dbReference type="ARBA" id="ARBA00022989"/>
    </source>
</evidence>
<dbReference type="GO" id="GO:0006887">
    <property type="term" value="P:exocytosis"/>
    <property type="evidence" value="ECO:0007669"/>
    <property type="project" value="TreeGrafter"/>
</dbReference>
<dbReference type="PANTHER" id="PTHR19957:SF307">
    <property type="entry name" value="PROTEIN SSO1-RELATED"/>
    <property type="match status" value="1"/>
</dbReference>
<feature type="domain" description="T-SNARE coiled-coil homology" evidence="8">
    <location>
        <begin position="206"/>
        <end position="268"/>
    </location>
</feature>
<dbReference type="InParanoid" id="A0A2P6N230"/>
<dbReference type="Pfam" id="PF00804">
    <property type="entry name" value="Syntaxin"/>
    <property type="match status" value="1"/>
</dbReference>
<sequence length="304" mass="34390">MNDRLSELQKTIDPNIIETDKEHKKQKKSKTKRTKSTESEPSPSEDGDFMTSFFSQVGQMKKTITMIEETTRRLQAVTTQTDLSSLSSLLGDTNCSIAQLRDDLLLMGKENTMLGDDPKIARSSEYTIRVNAFYAIKSKFFDAARHYEEAQLRAKNKEEQHAERRIRVVLPHATQDEIEEIVNQGDDIFQQKLMDKRQHQAAVEALTVVETQRQQIHHLEQSIAELHQLFLDMALLVDEQGEMINVIEMNVNKTRQYVIEANHELKLALKYSKSARKKIAVLIVGAVVGVAVGVGGLATKLVGI</sequence>
<evidence type="ECO:0000256" key="2">
    <source>
        <dbReference type="ARBA" id="ARBA00009063"/>
    </source>
</evidence>
<dbReference type="InterPro" id="IPR006012">
    <property type="entry name" value="Syntaxin/epimorphin_CS"/>
</dbReference>
<dbReference type="GO" id="GO:0000149">
    <property type="term" value="F:SNARE binding"/>
    <property type="evidence" value="ECO:0007669"/>
    <property type="project" value="TreeGrafter"/>
</dbReference>
<dbReference type="GO" id="GO:0012505">
    <property type="term" value="C:endomembrane system"/>
    <property type="evidence" value="ECO:0007669"/>
    <property type="project" value="TreeGrafter"/>
</dbReference>
<dbReference type="GO" id="GO:0005886">
    <property type="term" value="C:plasma membrane"/>
    <property type="evidence" value="ECO:0007669"/>
    <property type="project" value="TreeGrafter"/>
</dbReference>
<proteinExistence type="inferred from homology"/>
<evidence type="ECO:0000256" key="5">
    <source>
        <dbReference type="ARBA" id="ARBA00023136"/>
    </source>
</evidence>
<reference evidence="9 11" key="1">
    <citation type="journal article" date="2018" name="Genome Biol. Evol.">
        <title>Multiple Roots of Fruiting Body Formation in Amoebozoa.</title>
        <authorList>
            <person name="Hillmann F."/>
            <person name="Forbes G."/>
            <person name="Novohradska S."/>
            <person name="Ferling I."/>
            <person name="Riege K."/>
            <person name="Groth M."/>
            <person name="Westermann M."/>
            <person name="Marz M."/>
            <person name="Spaller T."/>
            <person name="Winckler T."/>
            <person name="Schaap P."/>
            <person name="Glockner G."/>
        </authorList>
    </citation>
    <scope>NUCLEOTIDE SEQUENCE [LARGE SCALE GENOMIC DNA]</scope>
    <source>
        <strain evidence="9 11">Jena</strain>
    </source>
</reference>
<comment type="subcellular location">
    <subcellularLocation>
        <location evidence="1">Membrane</location>
        <topology evidence="1">Single-pass type IV membrane protein</topology>
    </subcellularLocation>
</comment>
<evidence type="ECO:0000313" key="9">
    <source>
        <dbReference type="EMBL" id="PRP78003.1"/>
    </source>
</evidence>
<organism evidence="9 11">
    <name type="scientific">Planoprotostelium fungivorum</name>
    <dbReference type="NCBI Taxonomy" id="1890364"/>
    <lineage>
        <taxon>Eukaryota</taxon>
        <taxon>Amoebozoa</taxon>
        <taxon>Evosea</taxon>
        <taxon>Variosea</taxon>
        <taxon>Cavosteliida</taxon>
        <taxon>Cavosteliaceae</taxon>
        <taxon>Planoprotostelium</taxon>
    </lineage>
</organism>
<dbReference type="GO" id="GO:0031201">
    <property type="term" value="C:SNARE complex"/>
    <property type="evidence" value="ECO:0007669"/>
    <property type="project" value="TreeGrafter"/>
</dbReference>
<dbReference type="InterPro" id="IPR045242">
    <property type="entry name" value="Syntaxin"/>
</dbReference>
<dbReference type="Pfam" id="PF05739">
    <property type="entry name" value="SNARE"/>
    <property type="match status" value="1"/>
</dbReference>
<dbReference type="PANTHER" id="PTHR19957">
    <property type="entry name" value="SYNTAXIN"/>
    <property type="match status" value="1"/>
</dbReference>
<evidence type="ECO:0000256" key="7">
    <source>
        <dbReference type="SAM" id="Phobius"/>
    </source>
</evidence>
<evidence type="ECO:0000256" key="3">
    <source>
        <dbReference type="ARBA" id="ARBA00022692"/>
    </source>
</evidence>
<keyword evidence="3 7" id="KW-0812">Transmembrane</keyword>
<evidence type="ECO:0000313" key="11">
    <source>
        <dbReference type="Proteomes" id="UP000241769"/>
    </source>
</evidence>
<accession>A0A2P6N230</accession>